<evidence type="ECO:0000313" key="3">
    <source>
        <dbReference type="Proteomes" id="UP000516446"/>
    </source>
</evidence>
<dbReference type="Proteomes" id="UP000516446">
    <property type="component" value="Chromosome"/>
</dbReference>
<dbReference type="Gene3D" id="3.90.1750.20">
    <property type="entry name" value="Putative Large Serine Recombinase, Chain B, Domain 2"/>
    <property type="match status" value="1"/>
</dbReference>
<dbReference type="GO" id="GO:0003677">
    <property type="term" value="F:DNA binding"/>
    <property type="evidence" value="ECO:0007669"/>
    <property type="project" value="InterPro"/>
</dbReference>
<accession>A0A7H1MLT9</accession>
<dbReference type="RefSeq" id="WP_104914571.1">
    <property type="nucleotide sequence ID" value="NZ_CP026847.1"/>
</dbReference>
<dbReference type="Pfam" id="PF00239">
    <property type="entry name" value="Resolvase"/>
    <property type="match status" value="1"/>
</dbReference>
<dbReference type="EMBL" id="CP043431">
    <property type="protein sequence ID" value="QNT64425.1"/>
    <property type="molecule type" value="Genomic_DNA"/>
</dbReference>
<dbReference type="SMART" id="SM00857">
    <property type="entry name" value="Resolvase"/>
    <property type="match status" value="1"/>
</dbReference>
<feature type="domain" description="Resolvase/invertase-type recombinase catalytic" evidence="1">
    <location>
        <begin position="22"/>
        <end position="170"/>
    </location>
</feature>
<organism evidence="2 3">
    <name type="scientific">Weissella koreensis</name>
    <dbReference type="NCBI Taxonomy" id="165096"/>
    <lineage>
        <taxon>Bacteria</taxon>
        <taxon>Bacillati</taxon>
        <taxon>Bacillota</taxon>
        <taxon>Bacilli</taxon>
        <taxon>Lactobacillales</taxon>
        <taxon>Lactobacillaceae</taxon>
        <taxon>Weissella</taxon>
    </lineage>
</organism>
<gene>
    <name evidence="2" type="ORF">FY536_03605</name>
</gene>
<sequence length="476" mass="54894">MLNNSKSYVRGPTYQASPDKNNAVLYARQSVNKTQSEMSYSIESQLDAMRMYAEGRNLNIIEEYSEVHSAVSLDRPIFNKVRERIKSDDVDYLIVDRLDRLTRGEIDDITTLLDEFQKYHVTLVTVRMNLNTETAEGRFSLMSMALLNNYQIGLIKDNQDGVRRSQLSQHKAISSQVTLGYYYDNDTGRYLIDSEDAKVVTAIFKLHVDKGVGGSKIRTEINDTFGTNYPLHIITTVLKNASKYAGHYHNDKYGDFENVYPKIISEDTYKKSKSIRAERTFPRTHEFWLLRRKIICPYCGRRLATHQVSHSKYYYCVNNGDHKDQGTINVKAEPISKLVLSSVMFALNSKNVQELLIEKIQSEQAEDGQIDQHKRQGKTRRVNTLMKKFEDGNISASEFQTKLKKVEEDTEAMTKTKPSLKDKVEMFNQDATLRRIIVNKMIDRVEVINKNSDKYLTGIYLHNSENNLIKAKIKID</sequence>
<dbReference type="PANTHER" id="PTHR30461:SF23">
    <property type="entry name" value="DNA RECOMBINASE-RELATED"/>
    <property type="match status" value="1"/>
</dbReference>
<dbReference type="Gene3D" id="3.40.50.1390">
    <property type="entry name" value="Resolvase, N-terminal catalytic domain"/>
    <property type="match status" value="1"/>
</dbReference>
<dbReference type="InterPro" id="IPR036162">
    <property type="entry name" value="Resolvase-like_N_sf"/>
</dbReference>
<reference evidence="2 3" key="1">
    <citation type="submission" date="2019-08" db="EMBL/GenBank/DDBJ databases">
        <authorList>
            <person name="Chang H.C."/>
            <person name="Mun S.Y."/>
        </authorList>
    </citation>
    <scope>NUCLEOTIDE SEQUENCE [LARGE SCALE GENOMIC DNA]</scope>
    <source>
        <strain evidence="2 3">SK</strain>
    </source>
</reference>
<dbReference type="PROSITE" id="PS51736">
    <property type="entry name" value="RECOMBINASES_3"/>
    <property type="match status" value="1"/>
</dbReference>
<proteinExistence type="predicted"/>
<dbReference type="SUPFAM" id="SSF53041">
    <property type="entry name" value="Resolvase-like"/>
    <property type="match status" value="1"/>
</dbReference>
<evidence type="ECO:0000259" key="1">
    <source>
        <dbReference type="PROSITE" id="PS51736"/>
    </source>
</evidence>
<evidence type="ECO:0000313" key="2">
    <source>
        <dbReference type="EMBL" id="QNT64425.1"/>
    </source>
</evidence>
<keyword evidence="3" id="KW-1185">Reference proteome</keyword>
<dbReference type="PANTHER" id="PTHR30461">
    <property type="entry name" value="DNA-INVERTASE FROM LAMBDOID PROPHAGE"/>
    <property type="match status" value="1"/>
</dbReference>
<dbReference type="GO" id="GO:0000150">
    <property type="term" value="F:DNA strand exchange activity"/>
    <property type="evidence" value="ECO:0007669"/>
    <property type="project" value="InterPro"/>
</dbReference>
<name>A0A7H1MLT9_9LACO</name>
<dbReference type="InterPro" id="IPR038109">
    <property type="entry name" value="DNA_bind_recomb_sf"/>
</dbReference>
<dbReference type="InterPro" id="IPR006119">
    <property type="entry name" value="Resolv_N"/>
</dbReference>
<dbReference type="CDD" id="cd00338">
    <property type="entry name" value="Ser_Recombinase"/>
    <property type="match status" value="1"/>
</dbReference>
<protein>
    <recommendedName>
        <fullName evidence="1">Resolvase/invertase-type recombinase catalytic domain-containing protein</fullName>
    </recommendedName>
</protein>
<dbReference type="InterPro" id="IPR050639">
    <property type="entry name" value="SSR_resolvase"/>
</dbReference>
<dbReference type="AlphaFoldDB" id="A0A7H1MLT9"/>